<proteinExistence type="inferred from homology"/>
<keyword evidence="4" id="KW-1185">Reference proteome</keyword>
<evidence type="ECO:0000313" key="4">
    <source>
        <dbReference type="Proteomes" id="UP000182658"/>
    </source>
</evidence>
<dbReference type="InterPro" id="IPR015943">
    <property type="entry name" value="WD40/YVTN_repeat-like_dom_sf"/>
</dbReference>
<dbReference type="PANTHER" id="PTHR30344">
    <property type="entry name" value="6-PHOSPHOGLUCONOLACTONASE-RELATED"/>
    <property type="match status" value="1"/>
</dbReference>
<dbReference type="InterPro" id="IPR050282">
    <property type="entry name" value="Cycloisomerase_2"/>
</dbReference>
<feature type="chain" id="PRO_5013018249" evidence="2">
    <location>
        <begin position="18"/>
        <end position="384"/>
    </location>
</feature>
<evidence type="ECO:0000313" key="3">
    <source>
        <dbReference type="EMBL" id="OIW32062.1"/>
    </source>
</evidence>
<organism evidence="3 4">
    <name type="scientific">Coniochaeta ligniaria NRRL 30616</name>
    <dbReference type="NCBI Taxonomy" id="1408157"/>
    <lineage>
        <taxon>Eukaryota</taxon>
        <taxon>Fungi</taxon>
        <taxon>Dikarya</taxon>
        <taxon>Ascomycota</taxon>
        <taxon>Pezizomycotina</taxon>
        <taxon>Sordariomycetes</taxon>
        <taxon>Sordariomycetidae</taxon>
        <taxon>Coniochaetales</taxon>
        <taxon>Coniochaetaceae</taxon>
        <taxon>Coniochaeta</taxon>
    </lineage>
</organism>
<evidence type="ECO:0000256" key="1">
    <source>
        <dbReference type="ARBA" id="ARBA00005564"/>
    </source>
</evidence>
<sequence>MGASALASLALLPSASSATLLYVVTDIAKFVTTLNLTTSTSGQPSLEPVAFSAGCGPYPTWLSLNKATSTLHCLYYDSYHPKNGSLLSLRTSPDGVLTPLSNISIPAGYSSGVLYGSKASGIAVANSQEGSVRAYSISGSALSEIYAEHFDHVQQPGQVDSQGASHPAAAVLDPTGTFLLVPDYGADLVRVWNVDQKTLALTASTPLTAAIGSGSCRLVFLKTASRTLMYLISEIANTITVYDTTYKCDGSLGFEQVYMTDTHGLNTTLPLDTDTFVWDVQSSPDIRYILVLSVSMAPESPGKRLNTFSVDAETGALAHVQTVMVGYPYSFSISKDGTFVAFALWDVGTVAVYARDVATGLLTRTDASFTMPGGERITYVVFDE</sequence>
<dbReference type="PANTHER" id="PTHR30344:SF1">
    <property type="entry name" value="6-PHOSPHOGLUCONOLACTONASE"/>
    <property type="match status" value="1"/>
</dbReference>
<dbReference type="STRING" id="1408157.A0A1J7IX38"/>
<dbReference type="AlphaFoldDB" id="A0A1J7IX38"/>
<dbReference type="GO" id="GO:0016853">
    <property type="term" value="F:isomerase activity"/>
    <property type="evidence" value="ECO:0007669"/>
    <property type="project" value="UniProtKB-KW"/>
</dbReference>
<keyword evidence="3" id="KW-0413">Isomerase</keyword>
<evidence type="ECO:0000256" key="2">
    <source>
        <dbReference type="SAM" id="SignalP"/>
    </source>
</evidence>
<dbReference type="InParanoid" id="A0A1J7IX38"/>
<dbReference type="SUPFAM" id="SSF75011">
    <property type="entry name" value="3-carboxy-cis,cis-mucoante lactonizing enzyme"/>
    <property type="match status" value="1"/>
</dbReference>
<protein>
    <submittedName>
        <fullName evidence="3">Putative isomerase YbhE</fullName>
    </submittedName>
</protein>
<accession>A0A1J7IX38</accession>
<feature type="signal peptide" evidence="2">
    <location>
        <begin position="1"/>
        <end position="17"/>
    </location>
</feature>
<gene>
    <name evidence="3" type="ORF">CONLIGDRAFT_571742</name>
</gene>
<dbReference type="EMBL" id="KV875095">
    <property type="protein sequence ID" value="OIW32062.1"/>
    <property type="molecule type" value="Genomic_DNA"/>
</dbReference>
<dbReference type="Proteomes" id="UP000182658">
    <property type="component" value="Unassembled WGS sequence"/>
</dbReference>
<dbReference type="Pfam" id="PF10282">
    <property type="entry name" value="Lactonase"/>
    <property type="match status" value="1"/>
</dbReference>
<reference evidence="3 4" key="1">
    <citation type="submission" date="2016-10" db="EMBL/GenBank/DDBJ databases">
        <title>Draft genome sequence of Coniochaeta ligniaria NRRL30616, a lignocellulolytic fungus for bioabatement of inhibitors in plant biomass hydrolysates.</title>
        <authorList>
            <consortium name="DOE Joint Genome Institute"/>
            <person name="Jimenez D.J."/>
            <person name="Hector R.E."/>
            <person name="Riley R."/>
            <person name="Sun H."/>
            <person name="Grigoriev I.V."/>
            <person name="Van Elsas J.D."/>
            <person name="Nichols N.N."/>
        </authorList>
    </citation>
    <scope>NUCLEOTIDE SEQUENCE [LARGE SCALE GENOMIC DNA]</scope>
    <source>
        <strain evidence="3 4">NRRL 30616</strain>
    </source>
</reference>
<comment type="similarity">
    <text evidence="1">Belongs to the cycloisomerase 2 family.</text>
</comment>
<dbReference type="InterPro" id="IPR019405">
    <property type="entry name" value="Lactonase_7-beta_prop"/>
</dbReference>
<name>A0A1J7IX38_9PEZI</name>
<dbReference type="OrthoDB" id="9972196at2759"/>
<keyword evidence="2" id="KW-0732">Signal</keyword>
<dbReference type="Gene3D" id="2.130.10.10">
    <property type="entry name" value="YVTN repeat-like/Quinoprotein amine dehydrogenase"/>
    <property type="match status" value="1"/>
</dbReference>
<dbReference type="GO" id="GO:0017057">
    <property type="term" value="F:6-phosphogluconolactonase activity"/>
    <property type="evidence" value="ECO:0007669"/>
    <property type="project" value="TreeGrafter"/>
</dbReference>